<keyword evidence="2" id="KW-0238">DNA-binding</keyword>
<comment type="caution">
    <text evidence="5">The sequence shown here is derived from an EMBL/GenBank/DDBJ whole genome shotgun (WGS) entry which is preliminary data.</text>
</comment>
<organism evidence="5 6">
    <name type="scientific">Oricola cellulosilytica</name>
    <dbReference type="NCBI Taxonomy" id="1429082"/>
    <lineage>
        <taxon>Bacteria</taxon>
        <taxon>Pseudomonadati</taxon>
        <taxon>Pseudomonadota</taxon>
        <taxon>Alphaproteobacteria</taxon>
        <taxon>Hyphomicrobiales</taxon>
        <taxon>Ahrensiaceae</taxon>
        <taxon>Oricola</taxon>
    </lineage>
</organism>
<keyword evidence="6" id="KW-1185">Reference proteome</keyword>
<dbReference type="Proteomes" id="UP000291301">
    <property type="component" value="Unassembled WGS sequence"/>
</dbReference>
<name>A0A4R0PCK8_9HYPH</name>
<feature type="domain" description="HTH gntR-type" evidence="4">
    <location>
        <begin position="12"/>
        <end position="79"/>
    </location>
</feature>
<dbReference type="InterPro" id="IPR000524">
    <property type="entry name" value="Tscrpt_reg_HTH_GntR"/>
</dbReference>
<dbReference type="SUPFAM" id="SSF46785">
    <property type="entry name" value="Winged helix' DNA-binding domain"/>
    <property type="match status" value="1"/>
</dbReference>
<dbReference type="SMART" id="SM00345">
    <property type="entry name" value="HTH_GNTR"/>
    <property type="match status" value="1"/>
</dbReference>
<dbReference type="GO" id="GO:0003677">
    <property type="term" value="F:DNA binding"/>
    <property type="evidence" value="ECO:0007669"/>
    <property type="project" value="UniProtKB-KW"/>
</dbReference>
<evidence type="ECO:0000313" key="6">
    <source>
        <dbReference type="Proteomes" id="UP000291301"/>
    </source>
</evidence>
<keyword evidence="1" id="KW-0805">Transcription regulation</keyword>
<dbReference type="GO" id="GO:0003700">
    <property type="term" value="F:DNA-binding transcription factor activity"/>
    <property type="evidence" value="ECO:0007669"/>
    <property type="project" value="InterPro"/>
</dbReference>
<dbReference type="Pfam" id="PF07729">
    <property type="entry name" value="FCD"/>
    <property type="match status" value="1"/>
</dbReference>
<dbReference type="PANTHER" id="PTHR43537:SF20">
    <property type="entry name" value="HTH-TYPE TRANSCRIPTIONAL REPRESSOR GLAR"/>
    <property type="match status" value="1"/>
</dbReference>
<evidence type="ECO:0000313" key="5">
    <source>
        <dbReference type="EMBL" id="TCD13824.1"/>
    </source>
</evidence>
<dbReference type="InterPro" id="IPR036388">
    <property type="entry name" value="WH-like_DNA-bd_sf"/>
</dbReference>
<dbReference type="Gene3D" id="1.20.120.530">
    <property type="entry name" value="GntR ligand-binding domain-like"/>
    <property type="match status" value="1"/>
</dbReference>
<protein>
    <submittedName>
        <fullName evidence="5">FCD domain-containing protein</fullName>
    </submittedName>
</protein>
<dbReference type="RefSeq" id="WP_131569203.1">
    <property type="nucleotide sequence ID" value="NZ_JAINFK010000003.1"/>
</dbReference>
<dbReference type="Gene3D" id="1.10.10.10">
    <property type="entry name" value="Winged helix-like DNA-binding domain superfamily/Winged helix DNA-binding domain"/>
    <property type="match status" value="1"/>
</dbReference>
<dbReference type="InterPro" id="IPR036390">
    <property type="entry name" value="WH_DNA-bd_sf"/>
</dbReference>
<dbReference type="OrthoDB" id="8680240at2"/>
<dbReference type="InterPro" id="IPR011711">
    <property type="entry name" value="GntR_C"/>
</dbReference>
<proteinExistence type="predicted"/>
<dbReference type="InterPro" id="IPR008920">
    <property type="entry name" value="TF_FadR/GntR_C"/>
</dbReference>
<dbReference type="PROSITE" id="PS50949">
    <property type="entry name" value="HTH_GNTR"/>
    <property type="match status" value="1"/>
</dbReference>
<evidence type="ECO:0000259" key="4">
    <source>
        <dbReference type="PROSITE" id="PS50949"/>
    </source>
</evidence>
<evidence type="ECO:0000256" key="2">
    <source>
        <dbReference type="ARBA" id="ARBA00023125"/>
    </source>
</evidence>
<dbReference type="PANTHER" id="PTHR43537">
    <property type="entry name" value="TRANSCRIPTIONAL REGULATOR, GNTR FAMILY"/>
    <property type="match status" value="1"/>
</dbReference>
<accession>A0A4R0PCK8</accession>
<dbReference type="SUPFAM" id="SSF48008">
    <property type="entry name" value="GntR ligand-binding domain-like"/>
    <property type="match status" value="1"/>
</dbReference>
<dbReference type="AlphaFoldDB" id="A0A4R0PCK8"/>
<gene>
    <name evidence="5" type="ORF">E0D97_12040</name>
</gene>
<dbReference type="Pfam" id="PF00392">
    <property type="entry name" value="GntR"/>
    <property type="match status" value="1"/>
</dbReference>
<dbReference type="SMART" id="SM00895">
    <property type="entry name" value="FCD"/>
    <property type="match status" value="1"/>
</dbReference>
<sequence length="238" mass="26225">MQTREKEALDGETLSEAAYKRLRRDIIIGARPPGERLRIEKLKAIYAIGPTPLREALQKLAQDGLVLSEGNRGFTVAPLDPAEFNDLNVARTAIEKEALRLSIQRGGDVWEARVVAAAYIMSKEDAALAAARDSVTDSWERANTEFHAALVSACGSNWLLRVRAGLHDLCERYRRVSVYQKLGSRDLATEHAEIAEAAIARDADRACNLTEQHFALTASALAESDFSGDGRHLDRRTA</sequence>
<keyword evidence="3" id="KW-0804">Transcription</keyword>
<dbReference type="EMBL" id="SJST01000004">
    <property type="protein sequence ID" value="TCD13824.1"/>
    <property type="molecule type" value="Genomic_DNA"/>
</dbReference>
<evidence type="ECO:0000256" key="1">
    <source>
        <dbReference type="ARBA" id="ARBA00023015"/>
    </source>
</evidence>
<reference evidence="5 6" key="1">
    <citation type="journal article" date="2015" name="Antonie Van Leeuwenhoek">
        <title>Oricola cellulosilytica gen. nov., sp. nov., a cellulose-degrading bacterium of the family Phyllobacteriaceae isolated from surface seashore water, and emended descriptions of Mesorhizobium loti and Phyllobacterium myrsinacearum.</title>
        <authorList>
            <person name="Hameed A."/>
            <person name="Shahina M."/>
            <person name="Lai W.A."/>
            <person name="Lin S.Y."/>
            <person name="Young L.S."/>
            <person name="Liu Y.C."/>
            <person name="Hsu Y.H."/>
            <person name="Young C.C."/>
        </authorList>
    </citation>
    <scope>NUCLEOTIDE SEQUENCE [LARGE SCALE GENOMIC DNA]</scope>
    <source>
        <strain evidence="5 6">KCTC 52183</strain>
    </source>
</reference>
<evidence type="ECO:0000256" key="3">
    <source>
        <dbReference type="ARBA" id="ARBA00023163"/>
    </source>
</evidence>